<organism evidence="1 2">
    <name type="scientific">Leifsonia poae</name>
    <dbReference type="NCBI Taxonomy" id="110933"/>
    <lineage>
        <taxon>Bacteria</taxon>
        <taxon>Bacillati</taxon>
        <taxon>Actinomycetota</taxon>
        <taxon>Actinomycetes</taxon>
        <taxon>Micrococcales</taxon>
        <taxon>Microbacteriaceae</taxon>
        <taxon>Leifsonia</taxon>
    </lineage>
</organism>
<evidence type="ECO:0000313" key="1">
    <source>
        <dbReference type="EMBL" id="GLJ77600.1"/>
    </source>
</evidence>
<dbReference type="Pfam" id="PF13376">
    <property type="entry name" value="OmdA"/>
    <property type="match status" value="1"/>
</dbReference>
<accession>A0A9W6HBS7</accession>
<dbReference type="InterPro" id="IPR015018">
    <property type="entry name" value="DUF1905"/>
</dbReference>
<dbReference type="EMBL" id="BSEN01000015">
    <property type="protein sequence ID" value="GLJ77600.1"/>
    <property type="molecule type" value="Genomic_DNA"/>
</dbReference>
<dbReference type="Pfam" id="PF08922">
    <property type="entry name" value="DUF1905"/>
    <property type="match status" value="1"/>
</dbReference>
<dbReference type="Gene3D" id="2.40.30.100">
    <property type="entry name" value="AF2212/PG0164-like"/>
    <property type="match status" value="1"/>
</dbReference>
<protein>
    <recommendedName>
        <fullName evidence="3">DUF1905 domain-containing protein</fullName>
    </recommendedName>
</protein>
<proteinExistence type="predicted"/>
<keyword evidence="2" id="KW-1185">Reference proteome</keyword>
<evidence type="ECO:0008006" key="3">
    <source>
        <dbReference type="Google" id="ProtNLM"/>
    </source>
</evidence>
<sequence length="190" mass="20958">MVEKAPARNAVAPPVIRFDAEVQWIGDRPIVRLPAEASAELPSRGQVAVTAVINGRVFQTVLEPDGLRGHWLAVDERMREALTVADGEVDVELAPVTEWPEPEIPADLQGALDDAPDLSGTWTDISPMARWEWVRWINATKNPETRDRRVEVSISKLRNGKRRPCCFDLSSCTDPELSKNGRLVGGAEGD</sequence>
<evidence type="ECO:0000313" key="2">
    <source>
        <dbReference type="Proteomes" id="UP001142372"/>
    </source>
</evidence>
<comment type="caution">
    <text evidence="1">The sequence shown here is derived from an EMBL/GenBank/DDBJ whole genome shotgun (WGS) entry which is preliminary data.</text>
</comment>
<dbReference type="AlphaFoldDB" id="A0A9W6HBS7"/>
<dbReference type="SUPFAM" id="SSF141694">
    <property type="entry name" value="AF2212/PG0164-like"/>
    <property type="match status" value="1"/>
</dbReference>
<dbReference type="InterPro" id="IPR037079">
    <property type="entry name" value="AF2212/PG0164-like_sf"/>
</dbReference>
<name>A0A9W6HBS7_9MICO</name>
<gene>
    <name evidence="1" type="ORF">GCM10017584_31740</name>
</gene>
<reference evidence="1" key="2">
    <citation type="submission" date="2023-01" db="EMBL/GenBank/DDBJ databases">
        <authorList>
            <person name="Sun Q."/>
            <person name="Evtushenko L."/>
        </authorList>
    </citation>
    <scope>NUCLEOTIDE SEQUENCE</scope>
    <source>
        <strain evidence="1">VKM Ac-1401</strain>
    </source>
</reference>
<dbReference type="Proteomes" id="UP001142372">
    <property type="component" value="Unassembled WGS sequence"/>
</dbReference>
<dbReference type="RefSeq" id="WP_271178228.1">
    <property type="nucleotide sequence ID" value="NZ_BAAAJO010000003.1"/>
</dbReference>
<reference evidence="1" key="1">
    <citation type="journal article" date="2014" name="Int. J. Syst. Evol. Microbiol.">
        <title>Complete genome sequence of Corynebacterium casei LMG S-19264T (=DSM 44701T), isolated from a smear-ripened cheese.</title>
        <authorList>
            <consortium name="US DOE Joint Genome Institute (JGI-PGF)"/>
            <person name="Walter F."/>
            <person name="Albersmeier A."/>
            <person name="Kalinowski J."/>
            <person name="Ruckert C."/>
        </authorList>
    </citation>
    <scope>NUCLEOTIDE SEQUENCE</scope>
    <source>
        <strain evidence="1">VKM Ac-1401</strain>
    </source>
</reference>